<keyword evidence="2" id="KW-0645">Protease</keyword>
<dbReference type="EMBL" id="CAKKNE010000004">
    <property type="protein sequence ID" value="CAH0374741.1"/>
    <property type="molecule type" value="Genomic_DNA"/>
</dbReference>
<keyword evidence="8" id="KW-1185">Reference proteome</keyword>
<dbReference type="SUPFAM" id="SSF52317">
    <property type="entry name" value="Class I glutamine amidotransferase-like"/>
    <property type="match status" value="1"/>
</dbReference>
<gene>
    <name evidence="7" type="ORF">PECAL_4P20410</name>
</gene>
<dbReference type="Pfam" id="PF03575">
    <property type="entry name" value="Peptidase_S51"/>
    <property type="match status" value="1"/>
</dbReference>
<dbReference type="PANTHER" id="PTHR20842:SF0">
    <property type="entry name" value="ALPHA-ASPARTYL DIPEPTIDASE"/>
    <property type="match status" value="1"/>
</dbReference>
<feature type="chain" id="PRO_5035243412" description="Peptidase E" evidence="6">
    <location>
        <begin position="18"/>
        <end position="387"/>
    </location>
</feature>
<dbReference type="AlphaFoldDB" id="A0A8J2X4T6"/>
<organism evidence="7 8">
    <name type="scientific">Pelagomonas calceolata</name>
    <dbReference type="NCBI Taxonomy" id="35677"/>
    <lineage>
        <taxon>Eukaryota</taxon>
        <taxon>Sar</taxon>
        <taxon>Stramenopiles</taxon>
        <taxon>Ochrophyta</taxon>
        <taxon>Pelagophyceae</taxon>
        <taxon>Pelagomonadales</taxon>
        <taxon>Pelagomonadaceae</taxon>
        <taxon>Pelagomonas</taxon>
    </lineage>
</organism>
<keyword evidence="4" id="KW-0720">Serine protease</keyword>
<dbReference type="Proteomes" id="UP000789595">
    <property type="component" value="Unassembled WGS sequence"/>
</dbReference>
<dbReference type="InterPro" id="IPR029062">
    <property type="entry name" value="Class_I_gatase-like"/>
</dbReference>
<name>A0A8J2X4T6_9STRA</name>
<dbReference type="PANTHER" id="PTHR20842">
    <property type="entry name" value="PROTEASE S51 ALPHA-ASPARTYL DIPEPTIDASE"/>
    <property type="match status" value="1"/>
</dbReference>
<evidence type="ECO:0000313" key="8">
    <source>
        <dbReference type="Proteomes" id="UP000789595"/>
    </source>
</evidence>
<accession>A0A8J2X4T6</accession>
<comment type="caution">
    <text evidence="7">The sequence shown here is derived from an EMBL/GenBank/DDBJ whole genome shotgun (WGS) entry which is preliminary data.</text>
</comment>
<feature type="compositionally biased region" description="Basic and acidic residues" evidence="5">
    <location>
        <begin position="300"/>
        <end position="318"/>
    </location>
</feature>
<evidence type="ECO:0000256" key="2">
    <source>
        <dbReference type="ARBA" id="ARBA00022670"/>
    </source>
</evidence>
<dbReference type="Gene3D" id="3.40.50.880">
    <property type="match status" value="1"/>
</dbReference>
<feature type="compositionally biased region" description="Basic and acidic residues" evidence="5">
    <location>
        <begin position="352"/>
        <end position="361"/>
    </location>
</feature>
<feature type="region of interest" description="Disordered" evidence="5">
    <location>
        <begin position="333"/>
        <end position="387"/>
    </location>
</feature>
<dbReference type="GO" id="GO:0006508">
    <property type="term" value="P:proteolysis"/>
    <property type="evidence" value="ECO:0007669"/>
    <property type="project" value="UniProtKB-KW"/>
</dbReference>
<evidence type="ECO:0008006" key="9">
    <source>
        <dbReference type="Google" id="ProtNLM"/>
    </source>
</evidence>
<protein>
    <recommendedName>
        <fullName evidence="9">Peptidase E</fullName>
    </recommendedName>
</protein>
<sequence length="387" mass="42688">MRTLCCIIMAAAWPTTALRAVLGGSGSAIMHEPAIVDAVLKLTSKPAKDCLLCYLGTATYDLAANREKQVSGFRSRGVAVEALDVARMPPTPGAVEALLARADIVLVSGGNTLFAVDRWKRFGLDEELRKAAARGCVLTGGSAGAICWFDAGHSDSADPESYADAMIAGGSAEASTQGASGSDAKPWEYIRCGGLGVLPGLCCPHHDRTQSNGVLRADLCGNQPVSRVHWLRVRNRHRHAIEQVSRRWRGGRRGDSARTRRKFDFHTRRRRLRRDDAPAQRGNGRMHRPLRGARRRRRRLLDSVFRRQARDGARRPRRSELYRHWSTVDMAQARRGRKRRCYASSAARTPRRRADAGDGNRRGPARRGGPRGEPVGRGPALNLYYSV</sequence>
<evidence type="ECO:0000256" key="3">
    <source>
        <dbReference type="ARBA" id="ARBA00022801"/>
    </source>
</evidence>
<evidence type="ECO:0000256" key="6">
    <source>
        <dbReference type="SAM" id="SignalP"/>
    </source>
</evidence>
<evidence type="ECO:0000313" key="7">
    <source>
        <dbReference type="EMBL" id="CAH0374741.1"/>
    </source>
</evidence>
<reference evidence="7" key="1">
    <citation type="submission" date="2021-11" db="EMBL/GenBank/DDBJ databases">
        <authorList>
            <consortium name="Genoscope - CEA"/>
            <person name="William W."/>
        </authorList>
    </citation>
    <scope>NUCLEOTIDE SEQUENCE</scope>
</reference>
<feature type="region of interest" description="Disordered" evidence="5">
    <location>
        <begin position="267"/>
        <end position="318"/>
    </location>
</feature>
<evidence type="ECO:0000256" key="5">
    <source>
        <dbReference type="SAM" id="MobiDB-lite"/>
    </source>
</evidence>
<feature type="signal peptide" evidence="6">
    <location>
        <begin position="1"/>
        <end position="17"/>
    </location>
</feature>
<keyword evidence="6" id="KW-0732">Signal</keyword>
<evidence type="ECO:0000256" key="1">
    <source>
        <dbReference type="ARBA" id="ARBA00006534"/>
    </source>
</evidence>
<proteinExistence type="inferred from homology"/>
<dbReference type="InterPro" id="IPR005320">
    <property type="entry name" value="Peptidase_S51"/>
</dbReference>
<feature type="compositionally biased region" description="Basic residues" evidence="5">
    <location>
        <begin position="284"/>
        <end position="299"/>
    </location>
</feature>
<keyword evidence="3" id="KW-0378">Hydrolase</keyword>
<comment type="similarity">
    <text evidence="1">Belongs to the peptidase S51 family.</text>
</comment>
<dbReference type="OrthoDB" id="61042at2759"/>
<dbReference type="GO" id="GO:0008236">
    <property type="term" value="F:serine-type peptidase activity"/>
    <property type="evidence" value="ECO:0007669"/>
    <property type="project" value="UniProtKB-KW"/>
</dbReference>
<evidence type="ECO:0000256" key="4">
    <source>
        <dbReference type="ARBA" id="ARBA00022825"/>
    </source>
</evidence>